<accession>A0A540WXU1</accession>
<name>A0A540WXU1_9BACT</name>
<proteinExistence type="predicted"/>
<feature type="signal peptide" evidence="1">
    <location>
        <begin position="1"/>
        <end position="27"/>
    </location>
</feature>
<protein>
    <submittedName>
        <fullName evidence="2">DUF3858 domain-containing protein</fullName>
    </submittedName>
</protein>
<evidence type="ECO:0000256" key="1">
    <source>
        <dbReference type="SAM" id="SignalP"/>
    </source>
</evidence>
<dbReference type="Proteomes" id="UP000315369">
    <property type="component" value="Unassembled WGS sequence"/>
</dbReference>
<reference evidence="2 3" key="1">
    <citation type="submission" date="2019-06" db="EMBL/GenBank/DDBJ databases">
        <authorList>
            <person name="Livingstone P."/>
            <person name="Whitworth D."/>
        </authorList>
    </citation>
    <scope>NUCLEOTIDE SEQUENCE [LARGE SCALE GENOMIC DNA]</scope>
    <source>
        <strain evidence="2 3">AM401</strain>
    </source>
</reference>
<feature type="chain" id="PRO_5022214493" evidence="1">
    <location>
        <begin position="28"/>
        <end position="1259"/>
    </location>
</feature>
<dbReference type="PROSITE" id="PS51257">
    <property type="entry name" value="PROKAR_LIPOPROTEIN"/>
    <property type="match status" value="1"/>
</dbReference>
<dbReference type="EMBL" id="VIFM01000086">
    <property type="protein sequence ID" value="TQF13826.1"/>
    <property type="molecule type" value="Genomic_DNA"/>
</dbReference>
<organism evidence="2 3">
    <name type="scientific">Myxococcus llanfairpwllgwyngyllgogerychwyrndrobwllllantysiliogogogochensis</name>
    <dbReference type="NCBI Taxonomy" id="2590453"/>
    <lineage>
        <taxon>Bacteria</taxon>
        <taxon>Pseudomonadati</taxon>
        <taxon>Myxococcota</taxon>
        <taxon>Myxococcia</taxon>
        <taxon>Myxococcales</taxon>
        <taxon>Cystobacterineae</taxon>
        <taxon>Myxococcaceae</taxon>
        <taxon>Myxococcus</taxon>
    </lineage>
</organism>
<gene>
    <name evidence="2" type="ORF">FJV41_21705</name>
</gene>
<evidence type="ECO:0000313" key="3">
    <source>
        <dbReference type="Proteomes" id="UP000315369"/>
    </source>
</evidence>
<keyword evidence="1" id="KW-0732">Signal</keyword>
<dbReference type="InterPro" id="IPR011990">
    <property type="entry name" value="TPR-like_helical_dom_sf"/>
</dbReference>
<keyword evidence="3" id="KW-1185">Reference proteome</keyword>
<dbReference type="Gene3D" id="2.60.120.1130">
    <property type="match status" value="1"/>
</dbReference>
<evidence type="ECO:0000313" key="2">
    <source>
        <dbReference type="EMBL" id="TQF13826.1"/>
    </source>
</evidence>
<comment type="caution">
    <text evidence="2">The sequence shown here is derived from an EMBL/GenBank/DDBJ whole genome shotgun (WGS) entry which is preliminary data.</text>
</comment>
<dbReference type="RefSeq" id="WP_141644438.1">
    <property type="nucleotide sequence ID" value="NZ_VIFM01000086.1"/>
</dbReference>
<sequence>MRTFRRGLTAFALVAGLSGCSHSPSSASIAPRVLESAAEKAQSGSDEARTLAFAGFHAHLLAGDSVQAQQRFDAAIAKDPGDPYALIGQHLLARRAGRPDRALTAALELVTRAPTHPLALIAARYALDTVGTAPPLDDAILKAAQQALGAGATGETAYLLRGARLSVAVARGDTKARDAVLRELGGVSEATLVGPFSAFHVLSWDEPFPTKQDGSLAGPFTGAFGTVTPRKLLAPDGRLDLAGEPGEGDVYLMAFDAEVPEAATYVARSVSAATHQLLLDGAPLMERRGWERATSTVTTRAVALPAGKHRFIVRQLKGATSGVLSFSLMRADGRPSNVRFTAATGAAPASWGSAPKTSEAVGVYPTTQSLKDALSGEAGDLLSTVLAARDGLSRDADGARRLMADVEATTPALLSLRAELAAADRTVPAKVARGRATRDLEALLPKDPGNVGALLLRADLFMDDGQAASALETLKTASEAVQPPGFPLFLMRARAALTLDVDALAEESLAAALQIQPNLCEALGLQYNLARRRDAVERSDALVEAQENCPGVQARRADHARTRGDLETASRAFAEMLARDPTSVSAGTSLATLYVGLRRHDDALAVLQALTVTWPRNAELLKRMADVREYAGQNAEALAMREKALALEGEDLSLRRAVERAKTGKELLQEHAIDGREAMRAYDAEPVTGGAAVFVLDAAAVRVYPDGSIVNRIHTIQKALEQSGVQEIAEVNVPRGAQVLALRTLKADGRVLEPENIEGKDTVSLPGVQVGDSVEVEYLLAESPRGPAQPGFTASAFYFQIANQPNAWTTYTVVAPKGSGMKVDAHGMKAPPPTVKGDEEVFHYEARRVPPFIPEPDAPPSGNEYLPFVMVGAGATGNEGLIRVYGDAFQDRWLRTAEVVDFTRKATQGKQGLDAVKALHAAVMQRFSGRDNGLGQSAASTVAQDRGSRLAVLKAGLEELGIPSRVAAVRTFNVDPNDYLFPNDSLLPYAALRVEVPGSEPVWVDTSVRFGPFGELPEFAMGGRDAYLVPEPGRKLEVVKTPAMKESAGKQVRLTLSLDAEGKLSGKGEETYLGFEAAQLAEAFNQLSAESRNQALQGAVARYFGGAALSSVKLDHEDVVGAPFVLRYEFTVPRFGRLEGDKRMALGPLTFPAQLGRRYVQLSSRRTPLYIDNTEASSTQVTVALPSGWKLPDPQPALDVKNPFGRFTRTEKQEGATLTITESLRLPRARVAPRQYEQFSGFTGDVDLIQTREMFLVKP</sequence>
<dbReference type="AlphaFoldDB" id="A0A540WXU1"/>
<dbReference type="Gene3D" id="2.60.40.3140">
    <property type="match status" value="1"/>
</dbReference>
<dbReference type="OrthoDB" id="5476519at2"/>
<dbReference type="SUPFAM" id="SSF48452">
    <property type="entry name" value="TPR-like"/>
    <property type="match status" value="1"/>
</dbReference>
<dbReference type="Gene3D" id="1.25.40.10">
    <property type="entry name" value="Tetratricopeptide repeat domain"/>
    <property type="match status" value="3"/>
</dbReference>